<evidence type="ECO:0000256" key="1">
    <source>
        <dbReference type="SAM" id="MobiDB-lite"/>
    </source>
</evidence>
<proteinExistence type="predicted"/>
<protein>
    <submittedName>
        <fullName evidence="2">Uncharacterized protein</fullName>
    </submittedName>
</protein>
<dbReference type="GeneID" id="30174499"/>
<feature type="region of interest" description="Disordered" evidence="1">
    <location>
        <begin position="1"/>
        <end position="124"/>
    </location>
</feature>
<evidence type="ECO:0000313" key="2">
    <source>
        <dbReference type="EMBL" id="OCF48262.1"/>
    </source>
</evidence>
<dbReference type="Proteomes" id="UP000094020">
    <property type="component" value="Chromosome 11"/>
</dbReference>
<evidence type="ECO:0000313" key="4">
    <source>
        <dbReference type="Proteomes" id="UP000094020"/>
    </source>
</evidence>
<reference evidence="3" key="4">
    <citation type="submission" date="2024-02" db="EMBL/GenBank/DDBJ databases">
        <title>Comparative genomics of Cryptococcus and Kwoniella reveals pathogenesis evolution and contrasting modes of karyotype evolution via chromosome fusion or intercentromeric recombination.</title>
        <authorList>
            <person name="Coelho M.A."/>
            <person name="David-Palma M."/>
            <person name="Shea T."/>
            <person name="Bowers K."/>
            <person name="McGinley-Smith S."/>
            <person name="Mohammad A.W."/>
            <person name="Gnirke A."/>
            <person name="Yurkov A.M."/>
            <person name="Nowrousian M."/>
            <person name="Sun S."/>
            <person name="Cuomo C.A."/>
            <person name="Heitman J."/>
        </authorList>
    </citation>
    <scope>NUCLEOTIDE SEQUENCE</scope>
    <source>
        <strain evidence="3">CBS 10737</strain>
    </source>
</reference>
<evidence type="ECO:0000313" key="3">
    <source>
        <dbReference type="EMBL" id="WWC73825.1"/>
    </source>
</evidence>
<dbReference type="AlphaFoldDB" id="A0A1B9HYB4"/>
<reference evidence="3" key="2">
    <citation type="submission" date="2013-07" db="EMBL/GenBank/DDBJ databases">
        <authorList>
            <consortium name="The Broad Institute Genome Sequencing Platform"/>
            <person name="Cuomo C."/>
            <person name="Litvintseva A."/>
            <person name="Chen Y."/>
            <person name="Heitman J."/>
            <person name="Sun S."/>
            <person name="Springer D."/>
            <person name="Dromer F."/>
            <person name="Young S.K."/>
            <person name="Zeng Q."/>
            <person name="Gargeya S."/>
            <person name="Fitzgerald M."/>
            <person name="Abouelleil A."/>
            <person name="Alvarado L."/>
            <person name="Berlin A.M."/>
            <person name="Chapman S.B."/>
            <person name="Dewar J."/>
            <person name="Goldberg J."/>
            <person name="Griggs A."/>
            <person name="Gujja S."/>
            <person name="Hansen M."/>
            <person name="Howarth C."/>
            <person name="Imamovic A."/>
            <person name="Larimer J."/>
            <person name="McCowan C."/>
            <person name="Murphy C."/>
            <person name="Pearson M."/>
            <person name="Priest M."/>
            <person name="Roberts A."/>
            <person name="Saif S."/>
            <person name="Shea T."/>
            <person name="Sykes S."/>
            <person name="Wortman J."/>
            <person name="Nusbaum C."/>
            <person name="Birren B."/>
        </authorList>
    </citation>
    <scope>NUCLEOTIDE SEQUENCE</scope>
    <source>
        <strain evidence="3">CBS 10737</strain>
    </source>
</reference>
<organism evidence="2">
    <name type="scientific">Kwoniella pini CBS 10737</name>
    <dbReference type="NCBI Taxonomy" id="1296096"/>
    <lineage>
        <taxon>Eukaryota</taxon>
        <taxon>Fungi</taxon>
        <taxon>Dikarya</taxon>
        <taxon>Basidiomycota</taxon>
        <taxon>Agaricomycotina</taxon>
        <taxon>Tremellomycetes</taxon>
        <taxon>Tremellales</taxon>
        <taxon>Cryptococcaceae</taxon>
        <taxon>Kwoniella</taxon>
    </lineage>
</organism>
<gene>
    <name evidence="2" type="ORF">I206_06130</name>
    <name evidence="3" type="ORF">I206_107797</name>
</gene>
<dbReference type="RefSeq" id="XP_019009481.1">
    <property type="nucleotide sequence ID" value="XM_019157841.1"/>
</dbReference>
<feature type="compositionally biased region" description="Polar residues" evidence="1">
    <location>
        <begin position="43"/>
        <end position="62"/>
    </location>
</feature>
<dbReference type="EMBL" id="CP144529">
    <property type="protein sequence ID" value="WWC73825.1"/>
    <property type="molecule type" value="Genomic_DNA"/>
</dbReference>
<reference evidence="2" key="3">
    <citation type="submission" date="2016-07" db="EMBL/GenBank/DDBJ databases">
        <title>Evolution of pathogenesis and genome organization in the Tremellales.</title>
        <authorList>
            <person name="Cuomo C."/>
            <person name="Litvintseva A."/>
            <person name="Heitman J."/>
            <person name="Chen Y."/>
            <person name="Sun S."/>
            <person name="Springer D."/>
            <person name="Dromer F."/>
            <person name="Young S."/>
            <person name="Zeng Q."/>
            <person name="Chapman S."/>
            <person name="Gujja S."/>
            <person name="Saif S."/>
            <person name="Birren B."/>
        </authorList>
    </citation>
    <scope>NUCLEOTIDE SEQUENCE</scope>
    <source>
        <strain evidence="2">CBS 10737</strain>
    </source>
</reference>
<name>A0A1B9HYB4_9TREE</name>
<dbReference type="KEGG" id="kpin:30174499"/>
<accession>A0A1B9HYB4</accession>
<keyword evidence="4" id="KW-1185">Reference proteome</keyword>
<feature type="compositionally biased region" description="Polar residues" evidence="1">
    <location>
        <begin position="7"/>
        <end position="35"/>
    </location>
</feature>
<reference evidence="2" key="1">
    <citation type="submission" date="2013-07" db="EMBL/GenBank/DDBJ databases">
        <title>The Genome Sequence of Cryptococcus pinus CBS10737.</title>
        <authorList>
            <consortium name="The Broad Institute Genome Sequencing Platform"/>
            <person name="Cuomo C."/>
            <person name="Litvintseva A."/>
            <person name="Chen Y."/>
            <person name="Heitman J."/>
            <person name="Sun S."/>
            <person name="Springer D."/>
            <person name="Dromer F."/>
            <person name="Young S.K."/>
            <person name="Zeng Q."/>
            <person name="Gargeya S."/>
            <person name="Fitzgerald M."/>
            <person name="Abouelleil A."/>
            <person name="Alvarado L."/>
            <person name="Berlin A.M."/>
            <person name="Chapman S.B."/>
            <person name="Dewar J."/>
            <person name="Goldberg J."/>
            <person name="Griggs A."/>
            <person name="Gujja S."/>
            <person name="Hansen M."/>
            <person name="Howarth C."/>
            <person name="Imamovic A."/>
            <person name="Larimer J."/>
            <person name="McCowan C."/>
            <person name="Murphy C."/>
            <person name="Pearson M."/>
            <person name="Priest M."/>
            <person name="Roberts A."/>
            <person name="Saif S."/>
            <person name="Shea T."/>
            <person name="Sykes S."/>
            <person name="Wortman J."/>
            <person name="Nusbaum C."/>
            <person name="Birren B."/>
        </authorList>
    </citation>
    <scope>NUCLEOTIDE SEQUENCE [LARGE SCALE GENOMIC DNA]</scope>
    <source>
        <strain evidence="2">CBS 10737</strain>
    </source>
</reference>
<dbReference type="EMBL" id="KI894014">
    <property type="protein sequence ID" value="OCF48262.1"/>
    <property type="molecule type" value="Genomic_DNA"/>
</dbReference>
<sequence>MAESDTNDQSGSKSLQSIKLSDILSGTQSTTNQTLKCDDPMISNYNNARESFFSTPNNSASQAEAKYPGAKYPGSSTQSHPQGYNAVHPEGVDEHGPTKGRKGHHDKSAQRSHGIWLKAYTSKK</sequence>